<dbReference type="STRING" id="879212.DespoDRAFT_03006"/>
<evidence type="ECO:0000259" key="1">
    <source>
        <dbReference type="Pfam" id="PF13588"/>
    </source>
</evidence>
<reference evidence="2 3" key="2">
    <citation type="submission" date="2012-02" db="EMBL/GenBank/DDBJ databases">
        <title>Improved High-Quality Draft sequence of Desulfobacter postgatei 2ac9.</title>
        <authorList>
            <consortium name="US DOE Joint Genome Institute"/>
            <person name="Lucas S."/>
            <person name="Han J."/>
            <person name="Lapidus A."/>
            <person name="Cheng J.-F."/>
            <person name="Goodwin L."/>
            <person name="Pitluck S."/>
            <person name="Peters L."/>
            <person name="Ovchinnikova G."/>
            <person name="Held B."/>
            <person name="Detter J.C."/>
            <person name="Han C."/>
            <person name="Tapia R."/>
            <person name="Land M."/>
            <person name="Hauser L."/>
            <person name="Kyrpides N."/>
            <person name="Ivanova N."/>
            <person name="Pagani I."/>
            <person name="Orellana R."/>
            <person name="Lovley D."/>
            <person name="Woyke T."/>
        </authorList>
    </citation>
    <scope>NUCLEOTIDE SEQUENCE [LARGE SCALE GENOMIC DNA]</scope>
    <source>
        <strain evidence="2 3">2ac9</strain>
    </source>
</reference>
<dbReference type="HOGENOM" id="CLU_124350_1_0_7"/>
<evidence type="ECO:0000313" key="3">
    <source>
        <dbReference type="Proteomes" id="UP000005778"/>
    </source>
</evidence>
<dbReference type="RefSeq" id="WP_004074456.1">
    <property type="nucleotide sequence ID" value="NZ_CM001488.1"/>
</dbReference>
<proteinExistence type="predicted"/>
<reference evidence="2 3" key="1">
    <citation type="submission" date="2011-09" db="EMBL/GenBank/DDBJ databases">
        <authorList>
            <consortium name="US DOE Joint Genome Institute (JGI-PGF)"/>
            <person name="Lucas S."/>
            <person name="Han J."/>
            <person name="Lapidus A."/>
            <person name="Cheng J.-F."/>
            <person name="Goodwin L."/>
            <person name="Pitluck S."/>
            <person name="Peters L."/>
            <person name="Land M.L."/>
            <person name="Hauser L."/>
            <person name="Orellana R."/>
            <person name="Lovley D."/>
            <person name="Woyke T.J."/>
        </authorList>
    </citation>
    <scope>NUCLEOTIDE SEQUENCE [LARGE SCALE GENOMIC DNA]</scope>
    <source>
        <strain evidence="2 3">2ac9</strain>
    </source>
</reference>
<dbReference type="InterPro" id="IPR029464">
    <property type="entry name" value="HSDR_N"/>
</dbReference>
<dbReference type="Pfam" id="PF13588">
    <property type="entry name" value="HSDR_N_2"/>
    <property type="match status" value="1"/>
</dbReference>
<sequence length="171" mass="18909">MTLDQVTDYITGKEIDNVGAEASRQIFEKFLVESKGYPKSDVLVDVPLTVQFKGEDYPSVIDLIVSVEERPFMAITCVAGSIGSYEREILAGARLVYDHIIPFAISTDARDAIIKDACTGKTIGQGLDAIPDYSQAQAILKKIESTILDPDKRSGEMIIYRSFNIEKINKL</sequence>
<keyword evidence="3" id="KW-1185">Reference proteome</keyword>
<dbReference type="eggNOG" id="ENOG5031H6C">
    <property type="taxonomic scope" value="Bacteria"/>
</dbReference>
<dbReference type="OrthoDB" id="5430956at2"/>
<evidence type="ECO:0000313" key="2">
    <source>
        <dbReference type="EMBL" id="EIM64817.1"/>
    </source>
</evidence>
<accession>I5B5Q4</accession>
<dbReference type="EMBL" id="CM001488">
    <property type="protein sequence ID" value="EIM64817.1"/>
    <property type="molecule type" value="Genomic_DNA"/>
</dbReference>
<name>I5B5Q4_9BACT</name>
<dbReference type="Proteomes" id="UP000005778">
    <property type="component" value="Chromosome"/>
</dbReference>
<dbReference type="AlphaFoldDB" id="I5B5Q4"/>
<feature type="domain" description="Type I restriction enzyme R protein N-terminal" evidence="1">
    <location>
        <begin position="21"/>
        <end position="131"/>
    </location>
</feature>
<protein>
    <recommendedName>
        <fullName evidence="1">Type I restriction enzyme R protein N-terminal domain-containing protein</fullName>
    </recommendedName>
</protein>
<gene>
    <name evidence="2" type="ORF">DespoDRAFT_03006</name>
</gene>
<organism evidence="2 3">
    <name type="scientific">Desulfobacter postgatei 2ac9</name>
    <dbReference type="NCBI Taxonomy" id="879212"/>
    <lineage>
        <taxon>Bacteria</taxon>
        <taxon>Pseudomonadati</taxon>
        <taxon>Thermodesulfobacteriota</taxon>
        <taxon>Desulfobacteria</taxon>
        <taxon>Desulfobacterales</taxon>
        <taxon>Desulfobacteraceae</taxon>
        <taxon>Desulfobacter</taxon>
    </lineage>
</organism>